<name>A0A6L9Y726_9BURK</name>
<keyword evidence="1" id="KW-0472">Membrane</keyword>
<keyword evidence="1" id="KW-1133">Transmembrane helix</keyword>
<dbReference type="InterPro" id="IPR009936">
    <property type="entry name" value="DUF1468"/>
</dbReference>
<protein>
    <submittedName>
        <fullName evidence="3">Tripartite tricarboxylate transporter TctB family protein</fullName>
    </submittedName>
</protein>
<feature type="transmembrane region" description="Helical" evidence="1">
    <location>
        <begin position="111"/>
        <end position="130"/>
    </location>
</feature>
<dbReference type="EMBL" id="JAAGYR010000013">
    <property type="protein sequence ID" value="NEN76153.1"/>
    <property type="molecule type" value="Genomic_DNA"/>
</dbReference>
<dbReference type="Proteomes" id="UP000477651">
    <property type="component" value="Unassembled WGS sequence"/>
</dbReference>
<accession>A0A6L9Y726</accession>
<evidence type="ECO:0000259" key="2">
    <source>
        <dbReference type="Pfam" id="PF07331"/>
    </source>
</evidence>
<feature type="transmembrane region" description="Helical" evidence="1">
    <location>
        <begin position="77"/>
        <end position="105"/>
    </location>
</feature>
<dbReference type="Pfam" id="PF07331">
    <property type="entry name" value="TctB"/>
    <property type="match status" value="1"/>
</dbReference>
<feature type="domain" description="DUF1468" evidence="2">
    <location>
        <begin position="11"/>
        <end position="139"/>
    </location>
</feature>
<dbReference type="AlphaFoldDB" id="A0A6L9Y726"/>
<proteinExistence type="predicted"/>
<organism evidence="3 4">
    <name type="scientific">Pelistega ratti</name>
    <dbReference type="NCBI Taxonomy" id="2652177"/>
    <lineage>
        <taxon>Bacteria</taxon>
        <taxon>Pseudomonadati</taxon>
        <taxon>Pseudomonadota</taxon>
        <taxon>Betaproteobacteria</taxon>
        <taxon>Burkholderiales</taxon>
        <taxon>Alcaligenaceae</taxon>
        <taxon>Pelistega</taxon>
    </lineage>
</organism>
<evidence type="ECO:0000313" key="4">
    <source>
        <dbReference type="Proteomes" id="UP000477651"/>
    </source>
</evidence>
<keyword evidence="4" id="KW-1185">Reference proteome</keyword>
<comment type="caution">
    <text evidence="3">The sequence shown here is derived from an EMBL/GenBank/DDBJ whole genome shotgun (WGS) entry which is preliminary data.</text>
</comment>
<sequence length="147" mass="16194">MPLNDRTLGFFALLFAIFLTLFGYSLDTEFSYEPVGPKAFPLLIALIIGICGLVLIKKGGHPIKSNPPHANFRIFTMLIYITAYAFLFQWLGFILSTSLMTIFVAHLFGGSWKKSVIGGIGMGILFFLLFDKGLDVILPTGILGDLL</sequence>
<reference evidence="3 4" key="1">
    <citation type="submission" date="2020-02" db="EMBL/GenBank/DDBJ databases">
        <title>Pelistega sp. NLN82 were isolated from wild rodents of the Hainan Island.</title>
        <authorList>
            <person name="Niu N."/>
            <person name="Zhou J."/>
        </authorList>
    </citation>
    <scope>NUCLEOTIDE SEQUENCE [LARGE SCALE GENOMIC DNA]</scope>
    <source>
        <strain evidence="3 4">NLN82</strain>
    </source>
</reference>
<keyword evidence="1" id="KW-0812">Transmembrane</keyword>
<evidence type="ECO:0000256" key="1">
    <source>
        <dbReference type="SAM" id="Phobius"/>
    </source>
</evidence>
<gene>
    <name evidence="3" type="ORF">F9B74_07440</name>
</gene>
<dbReference type="RefSeq" id="WP_163764639.1">
    <property type="nucleotide sequence ID" value="NZ_JAAGYR010000013.1"/>
</dbReference>
<feature type="transmembrane region" description="Helical" evidence="1">
    <location>
        <begin position="39"/>
        <end position="56"/>
    </location>
</feature>
<evidence type="ECO:0000313" key="3">
    <source>
        <dbReference type="EMBL" id="NEN76153.1"/>
    </source>
</evidence>